<reference evidence="2 3" key="1">
    <citation type="submission" date="2019-08" db="EMBL/GenBank/DDBJ databases">
        <title>The genome sequence of a newly discovered highly antifungal drug resistant Aspergillus species, Aspergillus tanneri NIH 1004.</title>
        <authorList>
            <person name="Mounaud S."/>
            <person name="Singh I."/>
            <person name="Joardar V."/>
            <person name="Pakala S."/>
            <person name="Pakala S."/>
            <person name="Venepally P."/>
            <person name="Chung J.K."/>
            <person name="Losada L."/>
            <person name="Nierman W.C."/>
        </authorList>
    </citation>
    <scope>NUCLEOTIDE SEQUENCE [LARGE SCALE GENOMIC DNA]</scope>
    <source>
        <strain evidence="2 3">NIH1004</strain>
    </source>
</reference>
<evidence type="ECO:0000313" key="2">
    <source>
        <dbReference type="EMBL" id="KAA8649497.1"/>
    </source>
</evidence>
<dbReference type="InterPro" id="IPR016181">
    <property type="entry name" value="Acyl_CoA_acyltransferase"/>
</dbReference>
<dbReference type="Gene3D" id="3.40.630.30">
    <property type="match status" value="1"/>
</dbReference>
<dbReference type="InterPro" id="IPR000182">
    <property type="entry name" value="GNAT_dom"/>
</dbReference>
<organism evidence="2 3">
    <name type="scientific">Aspergillus tanneri</name>
    <dbReference type="NCBI Taxonomy" id="1220188"/>
    <lineage>
        <taxon>Eukaryota</taxon>
        <taxon>Fungi</taxon>
        <taxon>Dikarya</taxon>
        <taxon>Ascomycota</taxon>
        <taxon>Pezizomycotina</taxon>
        <taxon>Eurotiomycetes</taxon>
        <taxon>Eurotiomycetidae</taxon>
        <taxon>Eurotiales</taxon>
        <taxon>Aspergillaceae</taxon>
        <taxon>Aspergillus</taxon>
        <taxon>Aspergillus subgen. Circumdati</taxon>
    </lineage>
</organism>
<dbReference type="Pfam" id="PF13302">
    <property type="entry name" value="Acetyltransf_3"/>
    <property type="match status" value="1"/>
</dbReference>
<dbReference type="Proteomes" id="UP000324241">
    <property type="component" value="Unassembled WGS sequence"/>
</dbReference>
<dbReference type="PROSITE" id="PS51186">
    <property type="entry name" value="GNAT"/>
    <property type="match status" value="1"/>
</dbReference>
<dbReference type="GeneID" id="54324870"/>
<dbReference type="VEuPathDB" id="FungiDB:EYZ11_010087"/>
<dbReference type="GO" id="GO:0016747">
    <property type="term" value="F:acyltransferase activity, transferring groups other than amino-acyl groups"/>
    <property type="evidence" value="ECO:0007669"/>
    <property type="project" value="InterPro"/>
</dbReference>
<dbReference type="InterPro" id="IPR051531">
    <property type="entry name" value="N-acetyltransferase"/>
</dbReference>
<dbReference type="PANTHER" id="PTHR43792:SF1">
    <property type="entry name" value="N-ACETYLTRANSFERASE DOMAIN-CONTAINING PROTEIN"/>
    <property type="match status" value="1"/>
</dbReference>
<dbReference type="AlphaFoldDB" id="A0A5M9N4K1"/>
<comment type="caution">
    <text evidence="2">The sequence shown here is derived from an EMBL/GenBank/DDBJ whole genome shotgun (WGS) entry which is preliminary data.</text>
</comment>
<dbReference type="PANTHER" id="PTHR43792">
    <property type="entry name" value="GNAT FAMILY, PUTATIVE (AFU_ORTHOLOGUE AFUA_3G00765)-RELATED-RELATED"/>
    <property type="match status" value="1"/>
</dbReference>
<dbReference type="EMBL" id="QUQM01000001">
    <property type="protein sequence ID" value="KAA8649497.1"/>
    <property type="molecule type" value="Genomic_DNA"/>
</dbReference>
<evidence type="ECO:0000259" key="1">
    <source>
        <dbReference type="PROSITE" id="PS51186"/>
    </source>
</evidence>
<proteinExistence type="predicted"/>
<dbReference type="OrthoDB" id="4072826at2759"/>
<accession>A0A5M9N4K1</accession>
<dbReference type="SUPFAM" id="SSF55729">
    <property type="entry name" value="Acyl-CoA N-acyltransferases (Nat)"/>
    <property type="match status" value="1"/>
</dbReference>
<sequence>MTGPTDFVTVRSLLPAIPLPPNRERPVLVTNRLLIRVLQPTDLEALHVLRTQEEVMKWTSTGHIDRNIEETRKNLNLFLPPNDATTVNCAICLKDTGELIGLGGCHVFPETQGWPEVGYMLRTEFWGRGIATEFLNSWLPFWGELPRTEREVRVERAMVAGDGSVKEHLIAITEASNIPSQKVLLKSGFQQFREFTEVDYADPNREVKLLAFRYFPSK</sequence>
<feature type="domain" description="N-acetyltransferase" evidence="1">
    <location>
        <begin position="33"/>
        <end position="205"/>
    </location>
</feature>
<dbReference type="RefSeq" id="XP_033428858.1">
    <property type="nucleotide sequence ID" value="XM_033566863.1"/>
</dbReference>
<protein>
    <recommendedName>
        <fullName evidence="1">N-acetyltransferase domain-containing protein</fullName>
    </recommendedName>
</protein>
<gene>
    <name evidence="2" type="ORF">ATNIH1004_002168</name>
</gene>
<name>A0A5M9N4K1_9EURO</name>
<evidence type="ECO:0000313" key="3">
    <source>
        <dbReference type="Proteomes" id="UP000324241"/>
    </source>
</evidence>